<organism evidence="3 4">
    <name type="scientific">Thecamonas trahens ATCC 50062</name>
    <dbReference type="NCBI Taxonomy" id="461836"/>
    <lineage>
        <taxon>Eukaryota</taxon>
        <taxon>Apusozoa</taxon>
        <taxon>Apusomonadida</taxon>
        <taxon>Apusomonadidae</taxon>
        <taxon>Thecamonas</taxon>
    </lineage>
</organism>
<feature type="chain" id="PRO_5005537187" evidence="2">
    <location>
        <begin position="25"/>
        <end position="610"/>
    </location>
</feature>
<dbReference type="GeneID" id="25562615"/>
<proteinExistence type="predicted"/>
<feature type="transmembrane region" description="Helical" evidence="1">
    <location>
        <begin position="508"/>
        <end position="534"/>
    </location>
</feature>
<evidence type="ECO:0000313" key="4">
    <source>
        <dbReference type="Proteomes" id="UP000054408"/>
    </source>
</evidence>
<gene>
    <name evidence="3" type="ORF">AMSG_02971</name>
</gene>
<feature type="transmembrane region" description="Helical" evidence="1">
    <location>
        <begin position="401"/>
        <end position="420"/>
    </location>
</feature>
<keyword evidence="4" id="KW-1185">Reference proteome</keyword>
<feature type="transmembrane region" description="Helical" evidence="1">
    <location>
        <begin position="104"/>
        <end position="127"/>
    </location>
</feature>
<feature type="transmembrane region" description="Helical" evidence="1">
    <location>
        <begin position="180"/>
        <end position="199"/>
    </location>
</feature>
<keyword evidence="1" id="KW-0812">Transmembrane</keyword>
<feature type="transmembrane region" description="Helical" evidence="1">
    <location>
        <begin position="468"/>
        <end position="488"/>
    </location>
</feature>
<feature type="signal peptide" evidence="2">
    <location>
        <begin position="1"/>
        <end position="24"/>
    </location>
</feature>
<feature type="transmembrane region" description="Helical" evidence="1">
    <location>
        <begin position="139"/>
        <end position="160"/>
    </location>
</feature>
<sequence length="610" mass="60603">MRLDSIRLLCLCALSALLAVAALAVVVLAGGDEWRASAAALTLSPSPAVLRALWLAAGLTTLIVVGCGLAAVLLPAAAPVSPAIALLPLLLALLHPLWPRPNLSPVAAALVAVAVPAVATLFAGHLSAAPFAARDDPLALARILLACLAIASAVALAVLGGRVAPGTGSPSKAALALPQALAWTAAAAGLAAGVSGALVRLRARMAWPLALVSTGVAASAAVRLAPLASALFAASPGRSASICSPGVAPASLHLGDGCNAERRLVVGIAAVAALQTLVSAVLAWISVPLRPAGLVVTAAGEQPEHASYSSYSSSSYSSSSETSSHMALDSNSNSLSISISSEDEASVRSMSLSSTSGALAPMSGPLLSSSSSSRMPLIATQSLLLSPAAERPPSRAVRGGMALAALLQLVVAAAAIVHALDVADSTPTSAARHRSVAIGVAVAAALASASAAHGLFATSWLSFALHGALSLLALPTLVVHGSELYALASYPSALGLGAGDDAALAQGAVVMAAAAVIFTAATTVSLTLAAHYFFHLYPLLPSEPVPAPWGVAAPPNPSELRPPSSMSIHSSTSTEYSYLPACDIEDLAKNPLDSAGAAQPSFPSASVSRW</sequence>
<keyword evidence="1" id="KW-1133">Transmembrane helix</keyword>
<feature type="transmembrane region" description="Helical" evidence="1">
    <location>
        <begin position="80"/>
        <end position="98"/>
    </location>
</feature>
<evidence type="ECO:0000256" key="1">
    <source>
        <dbReference type="SAM" id="Phobius"/>
    </source>
</evidence>
<evidence type="ECO:0000313" key="3">
    <source>
        <dbReference type="EMBL" id="KNC46535.1"/>
    </source>
</evidence>
<name>A0A0L0D2Y3_THETB</name>
<feature type="transmembrane region" description="Helical" evidence="1">
    <location>
        <begin position="53"/>
        <end position="73"/>
    </location>
</feature>
<accession>A0A0L0D2Y3</accession>
<feature type="transmembrane region" description="Helical" evidence="1">
    <location>
        <begin position="435"/>
        <end position="456"/>
    </location>
</feature>
<keyword evidence="2" id="KW-0732">Signal</keyword>
<reference evidence="3 4" key="1">
    <citation type="submission" date="2010-05" db="EMBL/GenBank/DDBJ databases">
        <title>The Genome Sequence of Thecamonas trahens ATCC 50062.</title>
        <authorList>
            <consortium name="The Broad Institute Genome Sequencing Platform"/>
            <person name="Russ C."/>
            <person name="Cuomo C."/>
            <person name="Shea T."/>
            <person name="Young S.K."/>
            <person name="Zeng Q."/>
            <person name="Koehrsen M."/>
            <person name="Haas B."/>
            <person name="Borodovsky M."/>
            <person name="Guigo R."/>
            <person name="Alvarado L."/>
            <person name="Berlin A."/>
            <person name="Bochicchio J."/>
            <person name="Borenstein D."/>
            <person name="Chapman S."/>
            <person name="Chen Z."/>
            <person name="Freedman E."/>
            <person name="Gellesch M."/>
            <person name="Goldberg J."/>
            <person name="Griggs A."/>
            <person name="Gujja S."/>
            <person name="Heilman E."/>
            <person name="Heiman D."/>
            <person name="Hepburn T."/>
            <person name="Howarth C."/>
            <person name="Jen D."/>
            <person name="Larson L."/>
            <person name="Mehta T."/>
            <person name="Park D."/>
            <person name="Pearson M."/>
            <person name="Roberts A."/>
            <person name="Saif S."/>
            <person name="Shenoy N."/>
            <person name="Sisk P."/>
            <person name="Stolte C."/>
            <person name="Sykes S."/>
            <person name="Thomson T."/>
            <person name="Walk T."/>
            <person name="White J."/>
            <person name="Yandava C."/>
            <person name="Burger G."/>
            <person name="Gray M.W."/>
            <person name="Holland P.W.H."/>
            <person name="King N."/>
            <person name="Lang F.B.F."/>
            <person name="Roger A.J."/>
            <person name="Ruiz-Trillo I."/>
            <person name="Lander E."/>
            <person name="Nusbaum C."/>
        </authorList>
    </citation>
    <scope>NUCLEOTIDE SEQUENCE [LARGE SCALE GENOMIC DNA]</scope>
    <source>
        <strain evidence="3 4">ATCC 50062</strain>
    </source>
</reference>
<feature type="transmembrane region" description="Helical" evidence="1">
    <location>
        <begin position="264"/>
        <end position="285"/>
    </location>
</feature>
<keyword evidence="1" id="KW-0472">Membrane</keyword>
<dbReference type="AlphaFoldDB" id="A0A0L0D2Y3"/>
<dbReference type="EMBL" id="GL349443">
    <property type="protein sequence ID" value="KNC46535.1"/>
    <property type="molecule type" value="Genomic_DNA"/>
</dbReference>
<evidence type="ECO:0000256" key="2">
    <source>
        <dbReference type="SAM" id="SignalP"/>
    </source>
</evidence>
<dbReference type="RefSeq" id="XP_013760316.1">
    <property type="nucleotide sequence ID" value="XM_013904862.1"/>
</dbReference>
<protein>
    <submittedName>
        <fullName evidence="3">Uncharacterized protein</fullName>
    </submittedName>
</protein>
<dbReference type="Proteomes" id="UP000054408">
    <property type="component" value="Unassembled WGS sequence"/>
</dbReference>